<dbReference type="EMBL" id="CH445343">
    <property type="protein sequence ID" value="EAT81221.1"/>
    <property type="molecule type" value="Genomic_DNA"/>
</dbReference>
<reference evidence="2" key="1">
    <citation type="journal article" date="2007" name="Plant Cell">
        <title>Dothideomycete-plant interactions illuminated by genome sequencing and EST analysis of the wheat pathogen Stagonospora nodorum.</title>
        <authorList>
            <person name="Hane J.K."/>
            <person name="Lowe R.G."/>
            <person name="Solomon P.S."/>
            <person name="Tan K.C."/>
            <person name="Schoch C.L."/>
            <person name="Spatafora J.W."/>
            <person name="Crous P.W."/>
            <person name="Kodira C."/>
            <person name="Birren B.W."/>
            <person name="Galagan J.E."/>
            <person name="Torriani S.F."/>
            <person name="McDonald B.A."/>
            <person name="Oliver R.P."/>
        </authorList>
    </citation>
    <scope>NUCLEOTIDE SEQUENCE [LARGE SCALE GENOMIC DNA]</scope>
    <source>
        <strain evidence="2">SN15 / ATCC MYA-4574 / FGSC 10173</strain>
    </source>
</reference>
<proteinExistence type="predicted"/>
<organism evidence="1 2">
    <name type="scientific">Phaeosphaeria nodorum (strain SN15 / ATCC MYA-4574 / FGSC 10173)</name>
    <name type="common">Glume blotch fungus</name>
    <name type="synonym">Parastagonospora nodorum</name>
    <dbReference type="NCBI Taxonomy" id="321614"/>
    <lineage>
        <taxon>Eukaryota</taxon>
        <taxon>Fungi</taxon>
        <taxon>Dikarya</taxon>
        <taxon>Ascomycota</taxon>
        <taxon>Pezizomycotina</taxon>
        <taxon>Dothideomycetes</taxon>
        <taxon>Pleosporomycetidae</taxon>
        <taxon>Pleosporales</taxon>
        <taxon>Pleosporineae</taxon>
        <taxon>Phaeosphaeriaceae</taxon>
        <taxon>Parastagonospora</taxon>
    </lineage>
</organism>
<dbReference type="RefSeq" id="XP_001801753.1">
    <property type="nucleotide sequence ID" value="XM_001801701.1"/>
</dbReference>
<dbReference type="KEGG" id="pno:SNOG_11513"/>
<sequence>MAFWVWHIPTNLKPGTTLVGLGLGLQVNQRRYKRLIGLMSPFTILSKDMKLQ</sequence>
<dbReference type="InParanoid" id="Q0U9Q1"/>
<dbReference type="Proteomes" id="UP000001055">
    <property type="component" value="Unassembled WGS sequence"/>
</dbReference>
<accession>Q0U9Q1</accession>
<evidence type="ECO:0000313" key="1">
    <source>
        <dbReference type="EMBL" id="EAT81221.1"/>
    </source>
</evidence>
<dbReference type="GeneID" id="5978661"/>
<evidence type="ECO:0000313" key="2">
    <source>
        <dbReference type="Proteomes" id="UP000001055"/>
    </source>
</evidence>
<name>Q0U9Q1_PHANO</name>
<dbReference type="AlphaFoldDB" id="Q0U9Q1"/>
<gene>
    <name evidence="1" type="ORF">SNOG_11513</name>
</gene>
<protein>
    <submittedName>
        <fullName evidence="1">Uncharacterized protein</fullName>
    </submittedName>
</protein>